<dbReference type="EMBL" id="LT906555">
    <property type="protein sequence ID" value="SNW62274.1"/>
    <property type="molecule type" value="Genomic_DNA"/>
</dbReference>
<proteinExistence type="predicted"/>
<protein>
    <submittedName>
        <fullName evidence="2">Uncharacterized protein</fullName>
    </submittedName>
</protein>
<keyword evidence="3" id="KW-1185">Reference proteome</keyword>
<evidence type="ECO:0000313" key="3">
    <source>
        <dbReference type="Proteomes" id="UP000236316"/>
    </source>
</evidence>
<organism evidence="2">
    <name type="scientific">Orpheovirus IHUMI-LCC2</name>
    <dbReference type="NCBI Taxonomy" id="2023057"/>
    <lineage>
        <taxon>Viruses</taxon>
        <taxon>Varidnaviria</taxon>
        <taxon>Bamfordvirae</taxon>
        <taxon>Nucleocytoviricota</taxon>
        <taxon>Megaviricetes</taxon>
        <taxon>Pimascovirales</taxon>
        <taxon>Ocovirineae</taxon>
        <taxon>Orpheoviridae</taxon>
        <taxon>Alphaorpheovirus</taxon>
        <taxon>Alphaorpheovirus massiliense</taxon>
    </lineage>
</organism>
<dbReference type="RefSeq" id="YP_009448576.1">
    <property type="nucleotide sequence ID" value="NC_036594.1"/>
</dbReference>
<dbReference type="Proteomes" id="UP000236316">
    <property type="component" value="Segment"/>
</dbReference>
<reference evidence="2" key="1">
    <citation type="submission" date="2017-08" db="EMBL/GenBank/DDBJ databases">
        <authorList>
            <consortium name="Urmite Genomes"/>
        </authorList>
    </citation>
    <scope>NUCLEOTIDE SEQUENCE [LARGE SCALE GENOMIC DNA]</scope>
    <source>
        <strain evidence="2">IHUMI-LCC2</strain>
    </source>
</reference>
<sequence length="196" mass="22235">MEIKPYTEKAFVLVGEATKNYTTKLGKDGMHGKYGNKWTNKETGETFSGWMFSNKRRQEVEAFLQSPETYQPPPPKPAGRGRGKVIEDQQPTQYFTQPMQSFAQPMQAFNLQQPLTQTGLQRLMYDIKVPNVGDVVHMVVGNSMSQLNVKHVLSSKNNGLHDTLYLQGSDEQLMLAKVVNGEWQILTNVSEHKLLF</sequence>
<evidence type="ECO:0000313" key="2">
    <source>
        <dbReference type="EMBL" id="SNW62274.1"/>
    </source>
</evidence>
<dbReference type="KEGG" id="vg:35382150"/>
<feature type="region of interest" description="Disordered" evidence="1">
    <location>
        <begin position="65"/>
        <end position="84"/>
    </location>
</feature>
<dbReference type="GeneID" id="35382150"/>
<name>A0A2I2L416_9VIRU</name>
<evidence type="ECO:0000256" key="1">
    <source>
        <dbReference type="SAM" id="MobiDB-lite"/>
    </source>
</evidence>
<accession>A0A2I2L416</accession>
<gene>
    <name evidence="2" type="ORF">ORPV_370</name>
</gene>